<evidence type="ECO:0000313" key="3">
    <source>
        <dbReference type="Proteomes" id="UP000027734"/>
    </source>
</evidence>
<evidence type="ECO:0000256" key="1">
    <source>
        <dbReference type="SAM" id="Phobius"/>
    </source>
</evidence>
<name>A0A073IEU3_9RHOB</name>
<dbReference type="STRING" id="1300350.Z948_2277"/>
<proteinExistence type="predicted"/>
<keyword evidence="1" id="KW-1133">Transmembrane helix</keyword>
<dbReference type="OrthoDB" id="7726282at2"/>
<organism evidence="2 3">
    <name type="scientific">Sulfitobacter donghicola DSW-25 = KCTC 12864 = JCM 14565</name>
    <dbReference type="NCBI Taxonomy" id="1300350"/>
    <lineage>
        <taxon>Bacteria</taxon>
        <taxon>Pseudomonadati</taxon>
        <taxon>Pseudomonadota</taxon>
        <taxon>Alphaproteobacteria</taxon>
        <taxon>Rhodobacterales</taxon>
        <taxon>Roseobacteraceae</taxon>
        <taxon>Sulfitobacter</taxon>
    </lineage>
</organism>
<dbReference type="Proteomes" id="UP000027734">
    <property type="component" value="Unassembled WGS sequence"/>
</dbReference>
<feature type="transmembrane region" description="Helical" evidence="1">
    <location>
        <begin position="44"/>
        <end position="62"/>
    </location>
</feature>
<protein>
    <recommendedName>
        <fullName evidence="4">YcxB-like protein domain-containing protein</fullName>
    </recommendedName>
</protein>
<reference evidence="2 3" key="1">
    <citation type="submission" date="2014-01" db="EMBL/GenBank/DDBJ databases">
        <title>Sulfitobacter donghicola JCM 14565 Genome Sequencing.</title>
        <authorList>
            <person name="Lai Q."/>
            <person name="Hong Z."/>
        </authorList>
    </citation>
    <scope>NUCLEOTIDE SEQUENCE [LARGE SCALE GENOMIC DNA]</scope>
    <source>
        <strain evidence="2 3">JCM 14565</strain>
    </source>
</reference>
<evidence type="ECO:0008006" key="4">
    <source>
        <dbReference type="Google" id="ProtNLM"/>
    </source>
</evidence>
<comment type="caution">
    <text evidence="2">The sequence shown here is derived from an EMBL/GenBank/DDBJ whole genome shotgun (WGS) entry which is preliminary data.</text>
</comment>
<gene>
    <name evidence="2" type="ORF">DSW25_14005</name>
</gene>
<accession>A0A073IEU3</accession>
<keyword evidence="3" id="KW-1185">Reference proteome</keyword>
<dbReference type="AlphaFoldDB" id="A0A073IEU3"/>
<dbReference type="EMBL" id="JAMC01000005">
    <property type="protein sequence ID" value="KEJ88888.1"/>
    <property type="molecule type" value="Genomic_DNA"/>
</dbReference>
<sequence length="144" mass="16082">MSSDALAAWAPKLRVFLRRSLIVGLITLVVVALVGWAIGAATGFWQAMYVGPVLAVAYNMAFEDPARWRAARENRWYLRSDALIHHGPEGEARIPLADIADVRKRLGWTVVVFLTNSLRLRIAYVEDPTTIAEQILSARSRLKP</sequence>
<evidence type="ECO:0000313" key="2">
    <source>
        <dbReference type="EMBL" id="KEJ88888.1"/>
    </source>
</evidence>
<keyword evidence="1" id="KW-0812">Transmembrane</keyword>
<feature type="transmembrane region" description="Helical" evidence="1">
    <location>
        <begin position="21"/>
        <end position="38"/>
    </location>
</feature>
<dbReference type="RefSeq" id="WP_025059640.1">
    <property type="nucleotide sequence ID" value="NZ_JAMC01000005.1"/>
</dbReference>
<dbReference type="eggNOG" id="ENOG50312YB">
    <property type="taxonomic scope" value="Bacteria"/>
</dbReference>
<keyword evidence="1" id="KW-0472">Membrane</keyword>